<sequence length="139" mass="14945">MLKILLWHVSLVGPAGRLVSETSCHQYSEGIPRLAAKIARDSSGQAFSPSFSAAMKDHDGGGSQDSEIHPVVPVKSFSALLHRGVCWRTVGWSPQRQVTLRCIGDAQARPSGSRTTYSVFGSAECSAGVRRKSCFVPET</sequence>
<dbReference type="EMBL" id="CM055729">
    <property type="protein sequence ID" value="KAJ8014642.1"/>
    <property type="molecule type" value="Genomic_DNA"/>
</dbReference>
<keyword evidence="2" id="KW-1185">Reference proteome</keyword>
<organism evidence="1 2">
    <name type="scientific">Dallia pectoralis</name>
    <name type="common">Alaska blackfish</name>
    <dbReference type="NCBI Taxonomy" id="75939"/>
    <lineage>
        <taxon>Eukaryota</taxon>
        <taxon>Metazoa</taxon>
        <taxon>Chordata</taxon>
        <taxon>Craniata</taxon>
        <taxon>Vertebrata</taxon>
        <taxon>Euteleostomi</taxon>
        <taxon>Actinopterygii</taxon>
        <taxon>Neopterygii</taxon>
        <taxon>Teleostei</taxon>
        <taxon>Protacanthopterygii</taxon>
        <taxon>Esociformes</taxon>
        <taxon>Umbridae</taxon>
        <taxon>Dallia</taxon>
    </lineage>
</organism>
<protein>
    <submittedName>
        <fullName evidence="1">Uncharacterized protein</fullName>
    </submittedName>
</protein>
<dbReference type="Proteomes" id="UP001157502">
    <property type="component" value="Chromosome 2"/>
</dbReference>
<accession>A0ACC2HFA3</accession>
<proteinExistence type="predicted"/>
<gene>
    <name evidence="1" type="ORF">DPEC_G00017750</name>
</gene>
<comment type="caution">
    <text evidence="1">The sequence shown here is derived from an EMBL/GenBank/DDBJ whole genome shotgun (WGS) entry which is preliminary data.</text>
</comment>
<name>A0ACC2HFA3_DALPE</name>
<evidence type="ECO:0000313" key="1">
    <source>
        <dbReference type="EMBL" id="KAJ8014642.1"/>
    </source>
</evidence>
<reference evidence="1" key="1">
    <citation type="submission" date="2021-05" db="EMBL/GenBank/DDBJ databases">
        <authorList>
            <person name="Pan Q."/>
            <person name="Jouanno E."/>
            <person name="Zahm M."/>
            <person name="Klopp C."/>
            <person name="Cabau C."/>
            <person name="Louis A."/>
            <person name="Berthelot C."/>
            <person name="Parey E."/>
            <person name="Roest Crollius H."/>
            <person name="Montfort J."/>
            <person name="Robinson-Rechavi M."/>
            <person name="Bouchez O."/>
            <person name="Lampietro C."/>
            <person name="Lopez Roques C."/>
            <person name="Donnadieu C."/>
            <person name="Postlethwait J."/>
            <person name="Bobe J."/>
            <person name="Dillon D."/>
            <person name="Chandos A."/>
            <person name="von Hippel F."/>
            <person name="Guiguen Y."/>
        </authorList>
    </citation>
    <scope>NUCLEOTIDE SEQUENCE</scope>
    <source>
        <strain evidence="1">YG-Jan2019</strain>
    </source>
</reference>
<evidence type="ECO:0000313" key="2">
    <source>
        <dbReference type="Proteomes" id="UP001157502"/>
    </source>
</evidence>